<dbReference type="Proteomes" id="UP000000768">
    <property type="component" value="Chromosome 2"/>
</dbReference>
<organism evidence="1 2">
    <name type="scientific">Sorghum bicolor</name>
    <name type="common">Sorghum</name>
    <name type="synonym">Sorghum vulgare</name>
    <dbReference type="NCBI Taxonomy" id="4558"/>
    <lineage>
        <taxon>Eukaryota</taxon>
        <taxon>Viridiplantae</taxon>
        <taxon>Streptophyta</taxon>
        <taxon>Embryophyta</taxon>
        <taxon>Tracheophyta</taxon>
        <taxon>Spermatophyta</taxon>
        <taxon>Magnoliopsida</taxon>
        <taxon>Liliopsida</taxon>
        <taxon>Poales</taxon>
        <taxon>Poaceae</taxon>
        <taxon>PACMAD clade</taxon>
        <taxon>Panicoideae</taxon>
        <taxon>Andropogonodae</taxon>
        <taxon>Andropogoneae</taxon>
        <taxon>Sorghinae</taxon>
        <taxon>Sorghum</taxon>
    </lineage>
</organism>
<dbReference type="AlphaFoldDB" id="A0A1B6QD04"/>
<name>A0A1B6QD04_SORBI</name>
<dbReference type="EMBL" id="CM000761">
    <property type="protein sequence ID" value="KXG35806.1"/>
    <property type="molecule type" value="Genomic_DNA"/>
</dbReference>
<evidence type="ECO:0000313" key="1">
    <source>
        <dbReference type="EMBL" id="KXG35806.1"/>
    </source>
</evidence>
<reference evidence="1 2" key="1">
    <citation type="journal article" date="2009" name="Nature">
        <title>The Sorghum bicolor genome and the diversification of grasses.</title>
        <authorList>
            <person name="Paterson A.H."/>
            <person name="Bowers J.E."/>
            <person name="Bruggmann R."/>
            <person name="Dubchak I."/>
            <person name="Grimwood J."/>
            <person name="Gundlach H."/>
            <person name="Haberer G."/>
            <person name="Hellsten U."/>
            <person name="Mitros T."/>
            <person name="Poliakov A."/>
            <person name="Schmutz J."/>
            <person name="Spannagl M."/>
            <person name="Tang H."/>
            <person name="Wang X."/>
            <person name="Wicker T."/>
            <person name="Bharti A.K."/>
            <person name="Chapman J."/>
            <person name="Feltus F.A."/>
            <person name="Gowik U."/>
            <person name="Grigoriev I.V."/>
            <person name="Lyons E."/>
            <person name="Maher C.A."/>
            <person name="Martis M."/>
            <person name="Narechania A."/>
            <person name="Otillar R.P."/>
            <person name="Penning B.W."/>
            <person name="Salamov A.A."/>
            <person name="Wang Y."/>
            <person name="Zhang L."/>
            <person name="Carpita N.C."/>
            <person name="Freeling M."/>
            <person name="Gingle A.R."/>
            <person name="Hash C.T."/>
            <person name="Keller B."/>
            <person name="Klein P."/>
            <person name="Kresovich S."/>
            <person name="McCann M.C."/>
            <person name="Ming R."/>
            <person name="Peterson D.G."/>
            <person name="Mehboob-ur-Rahman"/>
            <person name="Ware D."/>
            <person name="Westhoff P."/>
            <person name="Mayer K.F."/>
            <person name="Messing J."/>
            <person name="Rokhsar D.S."/>
        </authorList>
    </citation>
    <scope>NUCLEOTIDE SEQUENCE [LARGE SCALE GENOMIC DNA]</scope>
    <source>
        <strain evidence="2">cv. BTx623</strain>
    </source>
</reference>
<accession>A0A1B6QD04</accession>
<dbReference type="Gramene" id="KXG35806">
    <property type="protein sequence ID" value="KXG35806"/>
    <property type="gene ID" value="SORBI_3002G230700"/>
</dbReference>
<evidence type="ECO:0000313" key="2">
    <source>
        <dbReference type="Proteomes" id="UP000000768"/>
    </source>
</evidence>
<protein>
    <submittedName>
        <fullName evidence="1">Uncharacterized protein</fullName>
    </submittedName>
</protein>
<keyword evidence="2" id="KW-1185">Reference proteome</keyword>
<proteinExistence type="predicted"/>
<sequence length="66" mass="8162">MEWNRFIHHHLIPCICKLIISTNIRRDVLMGWFLKINTRSATPPPQLWQCPFLLWFSLRKHFRCWN</sequence>
<dbReference type="InParanoid" id="A0A1B6QD04"/>
<gene>
    <name evidence="1" type="ORF">SORBI_3002G230700</name>
</gene>
<reference evidence="2" key="2">
    <citation type="journal article" date="2018" name="Plant J.">
        <title>The Sorghum bicolor reference genome: improved assembly, gene annotations, a transcriptome atlas, and signatures of genome organization.</title>
        <authorList>
            <person name="McCormick R.F."/>
            <person name="Truong S.K."/>
            <person name="Sreedasyam A."/>
            <person name="Jenkins J."/>
            <person name="Shu S."/>
            <person name="Sims D."/>
            <person name="Kennedy M."/>
            <person name="Amirebrahimi M."/>
            <person name="Weers B.D."/>
            <person name="McKinley B."/>
            <person name="Mattison A."/>
            <person name="Morishige D.T."/>
            <person name="Grimwood J."/>
            <person name="Schmutz J."/>
            <person name="Mullet J.E."/>
        </authorList>
    </citation>
    <scope>NUCLEOTIDE SEQUENCE [LARGE SCALE GENOMIC DNA]</scope>
    <source>
        <strain evidence="2">cv. BTx623</strain>
    </source>
</reference>